<feature type="region of interest" description="Disordered" evidence="1">
    <location>
        <begin position="351"/>
        <end position="371"/>
    </location>
</feature>
<keyword evidence="2" id="KW-0472">Membrane</keyword>
<dbReference type="Proteomes" id="UP000703269">
    <property type="component" value="Unassembled WGS sequence"/>
</dbReference>
<protein>
    <submittedName>
        <fullName evidence="3">Uncharacterized protein</fullName>
    </submittedName>
</protein>
<dbReference type="EMBL" id="BPQB01000006">
    <property type="protein sequence ID" value="GJE87243.1"/>
    <property type="molecule type" value="Genomic_DNA"/>
</dbReference>
<evidence type="ECO:0000256" key="1">
    <source>
        <dbReference type="SAM" id="MobiDB-lite"/>
    </source>
</evidence>
<keyword evidence="2" id="KW-0812">Transmembrane</keyword>
<comment type="caution">
    <text evidence="3">The sequence shown here is derived from an EMBL/GenBank/DDBJ whole genome shotgun (WGS) entry which is preliminary data.</text>
</comment>
<accession>A0A9P3G1F1</accession>
<feature type="transmembrane region" description="Helical" evidence="2">
    <location>
        <begin position="260"/>
        <end position="285"/>
    </location>
</feature>
<feature type="transmembrane region" description="Helical" evidence="2">
    <location>
        <begin position="297"/>
        <end position="318"/>
    </location>
</feature>
<feature type="transmembrane region" description="Helical" evidence="2">
    <location>
        <begin position="178"/>
        <end position="199"/>
    </location>
</feature>
<proteinExistence type="predicted"/>
<evidence type="ECO:0000313" key="4">
    <source>
        <dbReference type="Proteomes" id="UP000703269"/>
    </source>
</evidence>
<evidence type="ECO:0000313" key="3">
    <source>
        <dbReference type="EMBL" id="GJE87243.1"/>
    </source>
</evidence>
<feature type="transmembrane region" description="Helical" evidence="2">
    <location>
        <begin position="36"/>
        <end position="54"/>
    </location>
</feature>
<keyword evidence="2" id="KW-1133">Transmembrane helix</keyword>
<name>A0A9P3G1F1_9APHY</name>
<sequence>MTDNSTIPQAAAIAFIAVNAMDDAFAGKLPHAGLELLVFGAYTVVVLAAGHRVLAHGIPQTRTARAALVACLVMYASSLAHVSTTLRLLADTISRFHVHAQVARLCIAARGGGGLQAECHIRDGEYNAANARLAAHALLAEHGQDSERVQALLLAFNISVSTAISLKHAWLRFIQGHFARFWVVMYIYTCALFVGSIYYPFTTPTGAEVLRAKGLGSTFMSLACFWPQSLLAESVKPKLPLSMPARIAHRARQALETGTVYVLLWTGIAAYAYTTMFFSGVPLFTPVQHFVDAARTFIGSALVHIAGAHATLLLALSVPHAGTLAAFREIIAHLASGGGDAKHQPCMNTCSAEADGQSAGGDEGGRGTPLV</sequence>
<keyword evidence="4" id="KW-1185">Reference proteome</keyword>
<feature type="transmembrane region" description="Helical" evidence="2">
    <location>
        <begin position="66"/>
        <end position="90"/>
    </location>
</feature>
<organism evidence="3 4">
    <name type="scientific">Phanerochaete sordida</name>
    <dbReference type="NCBI Taxonomy" id="48140"/>
    <lineage>
        <taxon>Eukaryota</taxon>
        <taxon>Fungi</taxon>
        <taxon>Dikarya</taxon>
        <taxon>Basidiomycota</taxon>
        <taxon>Agaricomycotina</taxon>
        <taxon>Agaricomycetes</taxon>
        <taxon>Polyporales</taxon>
        <taxon>Phanerochaetaceae</taxon>
        <taxon>Phanerochaete</taxon>
    </lineage>
</organism>
<gene>
    <name evidence="3" type="ORF">PsYK624_033260</name>
</gene>
<evidence type="ECO:0000256" key="2">
    <source>
        <dbReference type="SAM" id="Phobius"/>
    </source>
</evidence>
<reference evidence="3 4" key="1">
    <citation type="submission" date="2021-08" db="EMBL/GenBank/DDBJ databases">
        <title>Draft Genome Sequence of Phanerochaete sordida strain YK-624.</title>
        <authorList>
            <person name="Mori T."/>
            <person name="Dohra H."/>
            <person name="Suzuki T."/>
            <person name="Kawagishi H."/>
            <person name="Hirai H."/>
        </authorList>
    </citation>
    <scope>NUCLEOTIDE SEQUENCE [LARGE SCALE GENOMIC DNA]</scope>
    <source>
        <strain evidence="3 4">YK-624</strain>
    </source>
</reference>
<dbReference type="AlphaFoldDB" id="A0A9P3G1F1"/>